<dbReference type="PANTHER" id="PTHR45033:SF2">
    <property type="entry name" value="ZINC-TYPE ALCOHOL DEHYDROGENASE-LIKE PROTEIN C1773.06C"/>
    <property type="match status" value="1"/>
</dbReference>
<name>A0ABR0T592_9HYPO</name>
<organism evidence="2 3">
    <name type="scientific">Cladobotryum mycophilum</name>
    <dbReference type="NCBI Taxonomy" id="491253"/>
    <lineage>
        <taxon>Eukaryota</taxon>
        <taxon>Fungi</taxon>
        <taxon>Dikarya</taxon>
        <taxon>Ascomycota</taxon>
        <taxon>Pezizomycotina</taxon>
        <taxon>Sordariomycetes</taxon>
        <taxon>Hypocreomycetidae</taxon>
        <taxon>Hypocreales</taxon>
        <taxon>Hypocreaceae</taxon>
        <taxon>Cladobotryum</taxon>
    </lineage>
</organism>
<dbReference type="SMART" id="SM00829">
    <property type="entry name" value="PKS_ER"/>
    <property type="match status" value="1"/>
</dbReference>
<dbReference type="Pfam" id="PF00107">
    <property type="entry name" value="ADH_zinc_N"/>
    <property type="match status" value="1"/>
</dbReference>
<dbReference type="Proteomes" id="UP001338125">
    <property type="component" value="Unassembled WGS sequence"/>
</dbReference>
<dbReference type="Gene3D" id="3.90.180.10">
    <property type="entry name" value="Medium-chain alcohol dehydrogenases, catalytic domain"/>
    <property type="match status" value="1"/>
</dbReference>
<dbReference type="InterPro" id="IPR013154">
    <property type="entry name" value="ADH-like_N"/>
</dbReference>
<protein>
    <submittedName>
        <fullName evidence="2">Zinc-type alcohol dehydrogenase-like protein</fullName>
    </submittedName>
</protein>
<feature type="domain" description="Enoyl reductase (ER)" evidence="1">
    <location>
        <begin position="16"/>
        <end position="338"/>
    </location>
</feature>
<dbReference type="Pfam" id="PF08240">
    <property type="entry name" value="ADH_N"/>
    <property type="match status" value="1"/>
</dbReference>
<accession>A0ABR0T592</accession>
<evidence type="ECO:0000313" key="2">
    <source>
        <dbReference type="EMBL" id="KAK5999210.1"/>
    </source>
</evidence>
<dbReference type="Gene3D" id="3.40.50.720">
    <property type="entry name" value="NAD(P)-binding Rossmann-like Domain"/>
    <property type="match status" value="1"/>
</dbReference>
<dbReference type="InterPro" id="IPR013149">
    <property type="entry name" value="ADH-like_C"/>
</dbReference>
<reference evidence="2 3" key="1">
    <citation type="submission" date="2024-01" db="EMBL/GenBank/DDBJ databases">
        <title>Complete genome of Cladobotryum mycophilum ATHUM6906.</title>
        <authorList>
            <person name="Christinaki A.C."/>
            <person name="Myridakis A.I."/>
            <person name="Kouvelis V.N."/>
        </authorList>
    </citation>
    <scope>NUCLEOTIDE SEQUENCE [LARGE SCALE GENOMIC DNA]</scope>
    <source>
        <strain evidence="2 3">ATHUM6906</strain>
    </source>
</reference>
<gene>
    <name evidence="2" type="ORF">PT974_01601</name>
</gene>
<dbReference type="InterPro" id="IPR036291">
    <property type="entry name" value="NAD(P)-bd_dom_sf"/>
</dbReference>
<dbReference type="EMBL" id="JAVFKD010000001">
    <property type="protein sequence ID" value="KAK5999210.1"/>
    <property type="molecule type" value="Genomic_DNA"/>
</dbReference>
<dbReference type="InterPro" id="IPR011032">
    <property type="entry name" value="GroES-like_sf"/>
</dbReference>
<dbReference type="SUPFAM" id="SSF51735">
    <property type="entry name" value="NAD(P)-binding Rossmann-fold domains"/>
    <property type="match status" value="1"/>
</dbReference>
<proteinExistence type="predicted"/>
<evidence type="ECO:0000313" key="3">
    <source>
        <dbReference type="Proteomes" id="UP001338125"/>
    </source>
</evidence>
<keyword evidence="3" id="KW-1185">Reference proteome</keyword>
<sequence length="340" mass="36483">MATPNTRRVLRKESAGVVQFQEEPIPEYGTSDVLIRVRAVSLNWKDAAIVDGRTSWAALPNGIVGTEFAGEVVQVGGSVRFFKTGDRVMSLINYDDITGNETTIQALGHNIDGTLAEYLVVPEIVLVKIPEYLTWAEASTIPCAGLTAWSALNFTSRLAGKTVLLEGTGGVSLLALLLAVKAGAKVIITSSSDEKLQRAKELGATHTINYVKVPDWDQEVLKLTGGLGAHIVVEAGGAATFLKSVASVKRGGQVSQVGLMTTNSNGNFVDLIPMLIMKAVRIVGIRVGLKADLEDFAAFLEATQLPLSPCIDKVYKFDQSKEALDYLRSSSLFGKVIIEF</sequence>
<dbReference type="PANTHER" id="PTHR45033">
    <property type="match status" value="1"/>
</dbReference>
<dbReference type="InterPro" id="IPR052711">
    <property type="entry name" value="Zinc_ADH-like"/>
</dbReference>
<dbReference type="CDD" id="cd08276">
    <property type="entry name" value="MDR7"/>
    <property type="match status" value="1"/>
</dbReference>
<dbReference type="SUPFAM" id="SSF50129">
    <property type="entry name" value="GroES-like"/>
    <property type="match status" value="1"/>
</dbReference>
<evidence type="ECO:0000259" key="1">
    <source>
        <dbReference type="SMART" id="SM00829"/>
    </source>
</evidence>
<dbReference type="InterPro" id="IPR020843">
    <property type="entry name" value="ER"/>
</dbReference>
<comment type="caution">
    <text evidence="2">The sequence shown here is derived from an EMBL/GenBank/DDBJ whole genome shotgun (WGS) entry which is preliminary data.</text>
</comment>